<evidence type="ECO:0000256" key="1">
    <source>
        <dbReference type="ARBA" id="ARBA00010529"/>
    </source>
</evidence>
<dbReference type="Gene3D" id="4.10.520.10">
    <property type="entry name" value="IHF-like DNA-binding proteins"/>
    <property type="match status" value="1"/>
</dbReference>
<reference evidence="5 6" key="1">
    <citation type="submission" date="2023-07" db="EMBL/GenBank/DDBJ databases">
        <title>Genomic Encyclopedia of Type Strains, Phase IV (KMG-IV): sequencing the most valuable type-strain genomes for metagenomic binning, comparative biology and taxonomic classification.</title>
        <authorList>
            <person name="Goeker M."/>
        </authorList>
    </citation>
    <scope>NUCLEOTIDE SEQUENCE [LARGE SCALE GENOMIC DNA]</scope>
    <source>
        <strain evidence="5 6">DSM 16980</strain>
    </source>
</reference>
<evidence type="ECO:0000256" key="2">
    <source>
        <dbReference type="ARBA" id="ARBA00023067"/>
    </source>
</evidence>
<evidence type="ECO:0000313" key="6">
    <source>
        <dbReference type="Proteomes" id="UP001239167"/>
    </source>
</evidence>
<comment type="caution">
    <text evidence="5">The sequence shown here is derived from an EMBL/GenBank/DDBJ whole genome shotgun (WGS) entry which is preliminary data.</text>
</comment>
<protein>
    <submittedName>
        <fullName evidence="5">DNA-binding protein HU-beta</fullName>
    </submittedName>
</protein>
<dbReference type="PANTHER" id="PTHR33175">
    <property type="entry name" value="DNA-BINDING PROTEIN HU"/>
    <property type="match status" value="1"/>
</dbReference>
<dbReference type="GO" id="GO:0003677">
    <property type="term" value="F:DNA binding"/>
    <property type="evidence" value="ECO:0007669"/>
    <property type="project" value="UniProtKB-KW"/>
</dbReference>
<dbReference type="Pfam" id="PF00216">
    <property type="entry name" value="Bac_DNA_binding"/>
    <property type="match status" value="1"/>
</dbReference>
<gene>
    <name evidence="5" type="ORF">J2S01_000602</name>
</gene>
<organism evidence="5 6">
    <name type="scientific">Pectinatus haikarae</name>
    <dbReference type="NCBI Taxonomy" id="349096"/>
    <lineage>
        <taxon>Bacteria</taxon>
        <taxon>Bacillati</taxon>
        <taxon>Bacillota</taxon>
        <taxon>Negativicutes</taxon>
        <taxon>Selenomonadales</taxon>
        <taxon>Selenomonadaceae</taxon>
        <taxon>Pectinatus</taxon>
    </lineage>
</organism>
<name>A0ABT9Y5S5_9FIRM</name>
<dbReference type="SMART" id="SM00411">
    <property type="entry name" value="BHL"/>
    <property type="match status" value="1"/>
</dbReference>
<proteinExistence type="inferred from homology"/>
<dbReference type="InterPro" id="IPR000119">
    <property type="entry name" value="Hist_DNA-bd"/>
</dbReference>
<keyword evidence="2" id="KW-0226">DNA condensation</keyword>
<evidence type="ECO:0000256" key="3">
    <source>
        <dbReference type="ARBA" id="ARBA00023125"/>
    </source>
</evidence>
<dbReference type="SUPFAM" id="SSF47729">
    <property type="entry name" value="IHF-like DNA-binding proteins"/>
    <property type="match status" value="1"/>
</dbReference>
<accession>A0ABT9Y5S5</accession>
<evidence type="ECO:0000313" key="5">
    <source>
        <dbReference type="EMBL" id="MDQ0202906.1"/>
    </source>
</evidence>
<dbReference type="InterPro" id="IPR010992">
    <property type="entry name" value="IHF-like_DNA-bd_dom_sf"/>
</dbReference>
<sequence>MNKADLVTEVSQKMETTKKDAEIALNAVLATIEESLVKGDNVQLIGFGTFEVKARAERKGRNPQTGAEIKIPASKTATFKIGKKLKEKINIAPKAKKTKKAKK</sequence>
<dbReference type="PROSITE" id="PS00045">
    <property type="entry name" value="HISTONE_LIKE"/>
    <property type="match status" value="1"/>
</dbReference>
<dbReference type="PANTHER" id="PTHR33175:SF3">
    <property type="entry name" value="DNA-BINDING PROTEIN HU-BETA"/>
    <property type="match status" value="1"/>
</dbReference>
<dbReference type="EMBL" id="JAUSUE010000003">
    <property type="protein sequence ID" value="MDQ0202906.1"/>
    <property type="molecule type" value="Genomic_DNA"/>
</dbReference>
<dbReference type="RefSeq" id="WP_196605708.1">
    <property type="nucleotide sequence ID" value="NZ_CP116940.1"/>
</dbReference>
<keyword evidence="6" id="KW-1185">Reference proteome</keyword>
<dbReference type="CDD" id="cd13831">
    <property type="entry name" value="HU"/>
    <property type="match status" value="1"/>
</dbReference>
<comment type="similarity">
    <text evidence="1 4">Belongs to the bacterial histone-like protein family.</text>
</comment>
<keyword evidence="3 5" id="KW-0238">DNA-binding</keyword>
<dbReference type="PRINTS" id="PR01727">
    <property type="entry name" value="DNABINDINGHU"/>
</dbReference>
<dbReference type="InterPro" id="IPR020816">
    <property type="entry name" value="Histone-like_DNA-bd_CS"/>
</dbReference>
<dbReference type="Proteomes" id="UP001239167">
    <property type="component" value="Unassembled WGS sequence"/>
</dbReference>
<evidence type="ECO:0000256" key="4">
    <source>
        <dbReference type="RuleBase" id="RU003939"/>
    </source>
</evidence>